<sequence length="396" mass="43426">MADCWQPQPAFANPSWVQGNQSCWRTSTFRDLIQAFPRPKHTGRVTKPRSAGNSPSSAGRRRTATIPYSSPMYQGYQAPVNPALVASALARTSRTRPTSWHPALESVNYSTAQYLPATTALDNFAALGVCPQPLPTASATYEDTSMLPSYAPLDMGLHALPGGQQQMPLQQSSFLQMNESQSELVSWDTNGSTLPTMAEPMSDCWSFDMSSMHNNIPSTYVTASGYESAPSSGYLTGPSTPDFLPIQRPDDDLNSQIGSLSEKPKAEDELVGMGLYSNPEASLETSLLGLSGKGLKLEETFTPSSDNEAEDRDDNDNEDDDDDQSEEDEVDHNGPDSNQKQPEQKTFQQPVKAPGSMMQRSFFFEDDELEQHAVVEPQPFVNMASQPCMSYGYGWI</sequence>
<dbReference type="EMBL" id="MSFK01000005">
    <property type="protein sequence ID" value="PWY94289.1"/>
    <property type="molecule type" value="Genomic_DNA"/>
</dbReference>
<reference evidence="2 3" key="1">
    <citation type="submission" date="2016-12" db="EMBL/GenBank/DDBJ databases">
        <title>The genomes of Aspergillus section Nigri reveals drivers in fungal speciation.</title>
        <authorList>
            <consortium name="DOE Joint Genome Institute"/>
            <person name="Vesth T.C."/>
            <person name="Nybo J."/>
            <person name="Theobald S."/>
            <person name="Brandl J."/>
            <person name="Frisvad J.C."/>
            <person name="Nielsen K.F."/>
            <person name="Lyhne E.K."/>
            <person name="Kogle M.E."/>
            <person name="Kuo A."/>
            <person name="Riley R."/>
            <person name="Clum A."/>
            <person name="Nolan M."/>
            <person name="Lipzen A."/>
            <person name="Salamov A."/>
            <person name="Henrissat B."/>
            <person name="Wiebenga A."/>
            <person name="De Vries R.P."/>
            <person name="Grigoriev I.V."/>
            <person name="Mortensen U.H."/>
            <person name="Andersen M.R."/>
            <person name="Baker S.E."/>
        </authorList>
    </citation>
    <scope>NUCLEOTIDE SEQUENCE [LARGE SCALE GENOMIC DNA]</scope>
    <source>
        <strain evidence="2 3">CBS 115572</strain>
    </source>
</reference>
<dbReference type="Proteomes" id="UP000246702">
    <property type="component" value="Unassembled WGS sequence"/>
</dbReference>
<comment type="caution">
    <text evidence="2">The sequence shown here is derived from an EMBL/GenBank/DDBJ whole genome shotgun (WGS) entry which is preliminary data.</text>
</comment>
<dbReference type="OrthoDB" id="5378435at2759"/>
<feature type="compositionally biased region" description="Acidic residues" evidence="1">
    <location>
        <begin position="307"/>
        <end position="330"/>
    </location>
</feature>
<accession>A0A317X6U3</accession>
<dbReference type="GeneID" id="37109091"/>
<organism evidence="2 3">
    <name type="scientific">Aspergillus sclerotioniger CBS 115572</name>
    <dbReference type="NCBI Taxonomy" id="1450535"/>
    <lineage>
        <taxon>Eukaryota</taxon>
        <taxon>Fungi</taxon>
        <taxon>Dikarya</taxon>
        <taxon>Ascomycota</taxon>
        <taxon>Pezizomycotina</taxon>
        <taxon>Eurotiomycetes</taxon>
        <taxon>Eurotiomycetidae</taxon>
        <taxon>Eurotiales</taxon>
        <taxon>Aspergillaceae</taxon>
        <taxon>Aspergillus</taxon>
        <taxon>Aspergillus subgen. Circumdati</taxon>
    </lineage>
</organism>
<dbReference type="AlphaFoldDB" id="A0A317X6U3"/>
<proteinExistence type="predicted"/>
<feature type="compositionally biased region" description="Polar residues" evidence="1">
    <location>
        <begin position="335"/>
        <end position="349"/>
    </location>
</feature>
<dbReference type="RefSeq" id="XP_025471050.1">
    <property type="nucleotide sequence ID" value="XM_025606948.1"/>
</dbReference>
<evidence type="ECO:0000313" key="2">
    <source>
        <dbReference type="EMBL" id="PWY94289.1"/>
    </source>
</evidence>
<keyword evidence="3" id="KW-1185">Reference proteome</keyword>
<evidence type="ECO:0000256" key="1">
    <source>
        <dbReference type="SAM" id="MobiDB-lite"/>
    </source>
</evidence>
<gene>
    <name evidence="2" type="ORF">BO94DRAFT_327024</name>
</gene>
<feature type="region of interest" description="Disordered" evidence="1">
    <location>
        <begin position="38"/>
        <end position="63"/>
    </location>
</feature>
<feature type="region of interest" description="Disordered" evidence="1">
    <location>
        <begin position="298"/>
        <end position="356"/>
    </location>
</feature>
<feature type="region of interest" description="Disordered" evidence="1">
    <location>
        <begin position="232"/>
        <end position="266"/>
    </location>
</feature>
<dbReference type="STRING" id="1450535.A0A317X6U3"/>
<feature type="compositionally biased region" description="Basic residues" evidence="1">
    <location>
        <begin position="38"/>
        <end position="47"/>
    </location>
</feature>
<protein>
    <submittedName>
        <fullName evidence="2">Uncharacterized protein</fullName>
    </submittedName>
</protein>
<name>A0A317X6U3_9EURO</name>
<evidence type="ECO:0000313" key="3">
    <source>
        <dbReference type="Proteomes" id="UP000246702"/>
    </source>
</evidence>